<comment type="caution">
    <text evidence="1">The sequence shown here is derived from an EMBL/GenBank/DDBJ whole genome shotgun (WGS) entry which is preliminary data.</text>
</comment>
<name>A0ABP1RLX6_9HEXA</name>
<evidence type="ECO:0000313" key="2">
    <source>
        <dbReference type="Proteomes" id="UP001642540"/>
    </source>
</evidence>
<dbReference type="Proteomes" id="UP001642540">
    <property type="component" value="Unassembled WGS sequence"/>
</dbReference>
<evidence type="ECO:0000313" key="1">
    <source>
        <dbReference type="EMBL" id="CAL8130397.1"/>
    </source>
</evidence>
<accession>A0ABP1RLX6</accession>
<sequence>MWKTVRRWSFCEDNTQSRRRWSSSTLAIGFSLGIVHTKDLINRVTLDSGFNKDVNVIKNICSTVIFANNIFQLGK</sequence>
<organism evidence="1 2">
    <name type="scientific">Orchesella dallaii</name>
    <dbReference type="NCBI Taxonomy" id="48710"/>
    <lineage>
        <taxon>Eukaryota</taxon>
        <taxon>Metazoa</taxon>
        <taxon>Ecdysozoa</taxon>
        <taxon>Arthropoda</taxon>
        <taxon>Hexapoda</taxon>
        <taxon>Collembola</taxon>
        <taxon>Entomobryomorpha</taxon>
        <taxon>Entomobryoidea</taxon>
        <taxon>Orchesellidae</taxon>
        <taxon>Orchesellinae</taxon>
        <taxon>Orchesella</taxon>
    </lineage>
</organism>
<proteinExistence type="predicted"/>
<dbReference type="EMBL" id="CAXLJM020000082">
    <property type="protein sequence ID" value="CAL8130397.1"/>
    <property type="molecule type" value="Genomic_DNA"/>
</dbReference>
<gene>
    <name evidence="1" type="ORF">ODALV1_LOCUS23708</name>
</gene>
<protein>
    <submittedName>
        <fullName evidence="1">Uncharacterized protein</fullName>
    </submittedName>
</protein>
<reference evidence="1 2" key="1">
    <citation type="submission" date="2024-08" db="EMBL/GenBank/DDBJ databases">
        <authorList>
            <person name="Cucini C."/>
            <person name="Frati F."/>
        </authorList>
    </citation>
    <scope>NUCLEOTIDE SEQUENCE [LARGE SCALE GENOMIC DNA]</scope>
</reference>
<keyword evidence="2" id="KW-1185">Reference proteome</keyword>